<name>A0A397VLP0_9GLOM</name>
<comment type="caution">
    <text evidence="1">The sequence shown here is derived from an EMBL/GenBank/DDBJ whole genome shotgun (WGS) entry which is preliminary data.</text>
</comment>
<dbReference type="Proteomes" id="UP000266673">
    <property type="component" value="Unassembled WGS sequence"/>
</dbReference>
<accession>A0A397VLP0</accession>
<gene>
    <name evidence="1" type="ORF">C2G38_2171387</name>
</gene>
<proteinExistence type="predicted"/>
<sequence length="154" mass="17912">MKTFNTLMVEDFIMTIKYLLPNDGQECDRLYLQHFLYSNFLSPVEQILKNDGVRAKVLDIGVEQLPSFDMSLHKHTQIKPFNAEFVVGNVLDGLTFEDDALILYINESSCKSFQQPKFILQLQNYAMTQGELENIHKEEKNIRFGKNSGELEKW</sequence>
<dbReference type="AlphaFoldDB" id="A0A397VLP0"/>
<dbReference type="OrthoDB" id="2013972at2759"/>
<organism evidence="1 2">
    <name type="scientific">Gigaspora rosea</name>
    <dbReference type="NCBI Taxonomy" id="44941"/>
    <lineage>
        <taxon>Eukaryota</taxon>
        <taxon>Fungi</taxon>
        <taxon>Fungi incertae sedis</taxon>
        <taxon>Mucoromycota</taxon>
        <taxon>Glomeromycotina</taxon>
        <taxon>Glomeromycetes</taxon>
        <taxon>Diversisporales</taxon>
        <taxon>Gigasporaceae</taxon>
        <taxon>Gigaspora</taxon>
    </lineage>
</organism>
<keyword evidence="2" id="KW-1185">Reference proteome</keyword>
<evidence type="ECO:0000313" key="2">
    <source>
        <dbReference type="Proteomes" id="UP000266673"/>
    </source>
</evidence>
<reference evidence="1 2" key="1">
    <citation type="submission" date="2018-06" db="EMBL/GenBank/DDBJ databases">
        <title>Comparative genomics reveals the genomic features of Rhizophagus irregularis, R. cerebriforme, R. diaphanum and Gigaspora rosea, and their symbiotic lifestyle signature.</title>
        <authorList>
            <person name="Morin E."/>
            <person name="San Clemente H."/>
            <person name="Chen E.C.H."/>
            <person name="De La Providencia I."/>
            <person name="Hainaut M."/>
            <person name="Kuo A."/>
            <person name="Kohler A."/>
            <person name="Murat C."/>
            <person name="Tang N."/>
            <person name="Roy S."/>
            <person name="Loubradou J."/>
            <person name="Henrissat B."/>
            <person name="Grigoriev I.V."/>
            <person name="Corradi N."/>
            <person name="Roux C."/>
            <person name="Martin F.M."/>
        </authorList>
    </citation>
    <scope>NUCLEOTIDE SEQUENCE [LARGE SCALE GENOMIC DNA]</scope>
    <source>
        <strain evidence="1 2">DAOM 194757</strain>
    </source>
</reference>
<evidence type="ECO:0000313" key="1">
    <source>
        <dbReference type="EMBL" id="RIB23425.1"/>
    </source>
</evidence>
<protein>
    <submittedName>
        <fullName evidence="1">Uncharacterized protein</fullName>
    </submittedName>
</protein>
<dbReference type="EMBL" id="QKWP01000263">
    <property type="protein sequence ID" value="RIB23425.1"/>
    <property type="molecule type" value="Genomic_DNA"/>
</dbReference>